<evidence type="ECO:0000313" key="3">
    <source>
        <dbReference type="Proteomes" id="UP000433876"/>
    </source>
</evidence>
<protein>
    <submittedName>
        <fullName evidence="2">Uncharacterized protein</fullName>
    </submittedName>
</protein>
<gene>
    <name evidence="2" type="ORF">SMACR_09654</name>
</gene>
<feature type="compositionally biased region" description="Basic and acidic residues" evidence="1">
    <location>
        <begin position="226"/>
        <end position="245"/>
    </location>
</feature>
<feature type="compositionally biased region" description="Acidic residues" evidence="1">
    <location>
        <begin position="179"/>
        <end position="202"/>
    </location>
</feature>
<evidence type="ECO:0000256" key="1">
    <source>
        <dbReference type="SAM" id="MobiDB-lite"/>
    </source>
</evidence>
<comment type="caution">
    <text evidence="2">The sequence shown here is derived from an EMBL/GenBank/DDBJ whole genome shotgun (WGS) entry which is preliminary data.</text>
</comment>
<dbReference type="EMBL" id="NMPR01000291">
    <property type="protein sequence ID" value="KAA8623935.1"/>
    <property type="molecule type" value="Genomic_DNA"/>
</dbReference>
<evidence type="ECO:0000313" key="2">
    <source>
        <dbReference type="EMBL" id="KAA8623935.1"/>
    </source>
</evidence>
<dbReference type="Proteomes" id="UP000433876">
    <property type="component" value="Unassembled WGS sequence"/>
</dbReference>
<feature type="region of interest" description="Disordered" evidence="1">
    <location>
        <begin position="1"/>
        <end position="82"/>
    </location>
</feature>
<organism evidence="2 3">
    <name type="scientific">Sordaria macrospora</name>
    <dbReference type="NCBI Taxonomy" id="5147"/>
    <lineage>
        <taxon>Eukaryota</taxon>
        <taxon>Fungi</taxon>
        <taxon>Dikarya</taxon>
        <taxon>Ascomycota</taxon>
        <taxon>Pezizomycotina</taxon>
        <taxon>Sordariomycetes</taxon>
        <taxon>Sordariomycetidae</taxon>
        <taxon>Sordariales</taxon>
        <taxon>Sordariaceae</taxon>
        <taxon>Sordaria</taxon>
    </lineage>
</organism>
<sequence>MAFRDELMNGPPAQREVAPPQEQQVAPAQEQQQVLQAQEQIAPAQEQQENHDPNPIAGLDFNPDQVMSGQGLQGNPPGQGFQININDFMDEQMNLDGFDAAQMESPENYYQFMNNDVFGGEPIGVEAIDDPFAEQAAEQPVGQPAAQPFEDNANHQQEQQQKNGPEEEEDLMDLFVNNGDDEGHEDFDNEDREEEVDDDDLFGDSFVEEHATEAVNGYENTPNKRKRDDDGHQQGEQSARRTRMD</sequence>
<feature type="compositionally biased region" description="Polar residues" evidence="1">
    <location>
        <begin position="154"/>
        <end position="163"/>
    </location>
</feature>
<proteinExistence type="predicted"/>
<feature type="compositionally biased region" description="Low complexity" evidence="1">
    <location>
        <begin position="69"/>
        <end position="82"/>
    </location>
</feature>
<feature type="compositionally biased region" description="Low complexity" evidence="1">
    <location>
        <begin position="16"/>
        <end position="47"/>
    </location>
</feature>
<name>A0A8S8ZE61_SORMA</name>
<accession>A0A8S8ZE61</accession>
<dbReference type="AlphaFoldDB" id="A0A8S8ZE61"/>
<feature type="region of interest" description="Disordered" evidence="1">
    <location>
        <begin position="122"/>
        <end position="245"/>
    </location>
</feature>
<dbReference type="VEuPathDB" id="FungiDB:SMAC_09654"/>
<reference evidence="2 3" key="1">
    <citation type="submission" date="2017-07" db="EMBL/GenBank/DDBJ databases">
        <title>Genome sequence of the Sordaria macrospora wild type strain R19027.</title>
        <authorList>
            <person name="Nowrousian M."/>
            <person name="Teichert I."/>
            <person name="Kueck U."/>
        </authorList>
    </citation>
    <scope>NUCLEOTIDE SEQUENCE [LARGE SCALE GENOMIC DNA]</scope>
    <source>
        <strain evidence="2 3">R19027</strain>
        <tissue evidence="2">Mycelium</tissue>
    </source>
</reference>